<name>A0A6L9QIS0_9ACTN</name>
<reference evidence="3 4" key="1">
    <citation type="submission" date="2020-01" db="EMBL/GenBank/DDBJ databases">
        <title>Insect and environment-associated Actinomycetes.</title>
        <authorList>
            <person name="Currrie C."/>
            <person name="Chevrette M."/>
            <person name="Carlson C."/>
            <person name="Stubbendieck R."/>
            <person name="Wendt-Pienkowski E."/>
        </authorList>
    </citation>
    <scope>NUCLEOTIDE SEQUENCE [LARGE SCALE GENOMIC DNA]</scope>
    <source>
        <strain evidence="3 4">SID10258</strain>
    </source>
</reference>
<dbReference type="Gene3D" id="3.30.70.1230">
    <property type="entry name" value="Nucleotide cyclase"/>
    <property type="match status" value="1"/>
</dbReference>
<feature type="coiled-coil region" evidence="1">
    <location>
        <begin position="165"/>
        <end position="203"/>
    </location>
</feature>
<evidence type="ECO:0000256" key="1">
    <source>
        <dbReference type="SAM" id="Coils"/>
    </source>
</evidence>
<sequence length="431" mass="48513">MTDNLPAARNVDTGMAAMREDAFQPEDGAWALLRDRLDRPTQSAAVDRLIDQVLTRDDPLPTVDDLQRDLTESIEQASEDDPWWQIRADTAALNNLAQYLLALARVERSSLGAVQAQRLRDQTPTAMIREVLARAGRSDQLTSEPASAPPPVETDERRARIRWRQQELIRELNERQQELIRLVEEERRQLDRRENELDRRLQMISPEGQLPVAATAPSHQRPAWLPSTPDTHGLWTAGANCTIVFTDIAGFGLRDRDDNDRSEMRRLLYAALQESFDESGVPWDACYREDRGDGALIIVPPQVPTAAVIDPMLALLRARLRRHNHRSSATVRIQLRVAMDVGPVTPDQEGMSGRAIITTARLLEAVPLKDRLAATGADLGFITSRFVYDSVIAVNSGYGYAGKYEPIRYRVKETDAEAWIRLYSGPPQPIF</sequence>
<dbReference type="RefSeq" id="WP_163057754.1">
    <property type="nucleotide sequence ID" value="NZ_JAAGLI010000496.1"/>
</dbReference>
<accession>A0A6L9QIS0</accession>
<evidence type="ECO:0000313" key="3">
    <source>
        <dbReference type="EMBL" id="NEA24573.1"/>
    </source>
</evidence>
<dbReference type="Proteomes" id="UP000475532">
    <property type="component" value="Unassembled WGS sequence"/>
</dbReference>
<organism evidence="3 4">
    <name type="scientific">Actinomadura bangladeshensis</name>
    <dbReference type="NCBI Taxonomy" id="453573"/>
    <lineage>
        <taxon>Bacteria</taxon>
        <taxon>Bacillati</taxon>
        <taxon>Actinomycetota</taxon>
        <taxon>Actinomycetes</taxon>
        <taxon>Streptosporangiales</taxon>
        <taxon>Thermomonosporaceae</taxon>
        <taxon>Actinomadura</taxon>
    </lineage>
</organism>
<evidence type="ECO:0000256" key="2">
    <source>
        <dbReference type="SAM" id="MobiDB-lite"/>
    </source>
</evidence>
<dbReference type="SUPFAM" id="SSF55073">
    <property type="entry name" value="Nucleotide cyclase"/>
    <property type="match status" value="1"/>
</dbReference>
<dbReference type="EMBL" id="JAAGLI010000496">
    <property type="protein sequence ID" value="NEA24573.1"/>
    <property type="molecule type" value="Genomic_DNA"/>
</dbReference>
<dbReference type="AlphaFoldDB" id="A0A6L9QIS0"/>
<evidence type="ECO:0000313" key="4">
    <source>
        <dbReference type="Proteomes" id="UP000475532"/>
    </source>
</evidence>
<dbReference type="InterPro" id="IPR029787">
    <property type="entry name" value="Nucleotide_cyclase"/>
</dbReference>
<keyword evidence="1" id="KW-0175">Coiled coil</keyword>
<gene>
    <name evidence="3" type="ORF">G3I70_19050</name>
</gene>
<feature type="region of interest" description="Disordered" evidence="2">
    <location>
        <begin position="135"/>
        <end position="156"/>
    </location>
</feature>
<protein>
    <recommendedName>
        <fullName evidence="5">Guanylate cyclase domain-containing protein</fullName>
    </recommendedName>
</protein>
<comment type="caution">
    <text evidence="3">The sequence shown here is derived from an EMBL/GenBank/DDBJ whole genome shotgun (WGS) entry which is preliminary data.</text>
</comment>
<proteinExistence type="predicted"/>
<evidence type="ECO:0008006" key="5">
    <source>
        <dbReference type="Google" id="ProtNLM"/>
    </source>
</evidence>